<evidence type="ECO:0000313" key="3">
    <source>
        <dbReference type="EMBL" id="QII10157.1"/>
    </source>
</evidence>
<sequence>MINIKDGDINNRGYGTPVIEVDACVPSETAEEAAPVGTARATLAFILLVLGILAFILDVFY</sequence>
<keyword evidence="5" id="KW-1185">Reference proteome</keyword>
<evidence type="ECO:0000313" key="2">
    <source>
        <dbReference type="EMBL" id="CAJ72467.1"/>
    </source>
</evidence>
<dbReference type="AlphaFoldDB" id="Q1PZF4"/>
<evidence type="ECO:0000313" key="4">
    <source>
        <dbReference type="EMBL" id="SOH03975.1"/>
    </source>
</evidence>
<name>Q1PZF4_KUEST</name>
<dbReference type="Proteomes" id="UP000221734">
    <property type="component" value="Chromosome Kuenenia_stuttgartiensis_MBR1"/>
</dbReference>
<dbReference type="KEGG" id="kst:KSMBR1_1476"/>
<dbReference type="RefSeq" id="WP_099324728.1">
    <property type="nucleotide sequence ID" value="NZ_CP049055.1"/>
</dbReference>
<feature type="transmembrane region" description="Helical" evidence="1">
    <location>
        <begin position="41"/>
        <end position="60"/>
    </location>
</feature>
<keyword evidence="1" id="KW-0812">Transmembrane</keyword>
<proteinExistence type="predicted"/>
<dbReference type="EMBL" id="LT934425">
    <property type="protein sequence ID" value="SOH03975.1"/>
    <property type="molecule type" value="Genomic_DNA"/>
</dbReference>
<keyword evidence="1" id="KW-1133">Transmembrane helix</keyword>
<reference evidence="5" key="3">
    <citation type="submission" date="2017-10" db="EMBL/GenBank/DDBJ databases">
        <authorList>
            <person name="Frank J."/>
        </authorList>
    </citation>
    <scope>NUCLEOTIDE SEQUENCE [LARGE SCALE GENOMIC DNA]</scope>
</reference>
<dbReference type="EMBL" id="CP049055">
    <property type="protein sequence ID" value="QII10157.1"/>
    <property type="molecule type" value="Genomic_DNA"/>
</dbReference>
<reference evidence="2" key="2">
    <citation type="submission" date="2006-01" db="EMBL/GenBank/DDBJ databases">
        <authorList>
            <person name="Genoscope"/>
        </authorList>
    </citation>
    <scope>NUCLEOTIDE SEQUENCE</scope>
</reference>
<dbReference type="Proteomes" id="UP000501926">
    <property type="component" value="Chromosome"/>
</dbReference>
<reference evidence="3 6" key="5">
    <citation type="submission" date="2020-02" db="EMBL/GenBank/DDBJ databases">
        <title>Newly sequenced genome of strain CSTR1 showed variability in Candidatus Kuenenia stuttgartiensis genomes.</title>
        <authorList>
            <person name="Ding C."/>
            <person name="Adrian L."/>
        </authorList>
    </citation>
    <scope>NUCLEOTIDE SEQUENCE [LARGE SCALE GENOMIC DNA]</scope>
    <source>
        <strain evidence="3 6">CSTR1</strain>
    </source>
</reference>
<gene>
    <name evidence="3" type="ORF">KsCSTR_07780</name>
    <name evidence="4" type="ORF">KSMBR1_1476</name>
    <name evidence="2" type="ORF">kustd1722</name>
</gene>
<evidence type="ECO:0000313" key="5">
    <source>
        <dbReference type="Proteomes" id="UP000221734"/>
    </source>
</evidence>
<dbReference type="EMBL" id="CT573072">
    <property type="protein sequence ID" value="CAJ72467.1"/>
    <property type="molecule type" value="Genomic_DNA"/>
</dbReference>
<evidence type="ECO:0000313" key="6">
    <source>
        <dbReference type="Proteomes" id="UP000501926"/>
    </source>
</evidence>
<organism evidence="2">
    <name type="scientific">Kuenenia stuttgartiensis</name>
    <dbReference type="NCBI Taxonomy" id="174633"/>
    <lineage>
        <taxon>Bacteria</taxon>
        <taxon>Pseudomonadati</taxon>
        <taxon>Planctomycetota</taxon>
        <taxon>Candidatus Brocadiia</taxon>
        <taxon>Candidatus Brocadiales</taxon>
        <taxon>Candidatus Brocadiaceae</taxon>
        <taxon>Candidatus Kuenenia</taxon>
    </lineage>
</organism>
<protein>
    <submittedName>
        <fullName evidence="2">Uncharacterized protein</fullName>
    </submittedName>
</protein>
<reference evidence="2" key="1">
    <citation type="journal article" date="2006" name="Nature">
        <title>Deciphering the evolution and metabolism of an anammox bacterium from a community genome.</title>
        <authorList>
            <person name="Strous M."/>
            <person name="Pelletier E."/>
            <person name="Mangenot S."/>
            <person name="Rattei T."/>
            <person name="Lehner A."/>
            <person name="Taylor M.W."/>
            <person name="Horn M."/>
            <person name="Daims H."/>
            <person name="Bartol-Mavel D."/>
            <person name="Wincker P."/>
            <person name="Barbe V."/>
            <person name="Fonknechten N."/>
            <person name="Vallenet D."/>
            <person name="Segurens B."/>
            <person name="Schenowitz-Truong C."/>
            <person name="Medigue C."/>
            <person name="Collingro A."/>
            <person name="Snel B."/>
            <person name="Dutilh B.E."/>
            <person name="OpDenCamp H.J.M."/>
            <person name="vanDerDrift C."/>
            <person name="Cirpus I."/>
            <person name="vanDePas-Schoonen K.T."/>
            <person name="Harhangi H.R."/>
            <person name="vanNiftrik L."/>
            <person name="Schmid M."/>
            <person name="Keltjens J."/>
            <person name="vanDeVossenberg J."/>
            <person name="Kartal B."/>
            <person name="Meier H."/>
            <person name="Frishman D."/>
            <person name="Huynen M.A."/>
            <person name="Mewes H."/>
            <person name="Weissenbach J."/>
            <person name="Jetten M.S.M."/>
            <person name="Wagner M."/>
            <person name="LePaslier D."/>
        </authorList>
    </citation>
    <scope>NUCLEOTIDE SEQUENCE</scope>
</reference>
<accession>Q1PZF4</accession>
<evidence type="ECO:0000256" key="1">
    <source>
        <dbReference type="SAM" id="Phobius"/>
    </source>
</evidence>
<reference evidence="4" key="4">
    <citation type="submission" date="2017-10" db="EMBL/GenBank/DDBJ databases">
        <authorList>
            <person name="Banno H."/>
            <person name="Chua N.-H."/>
        </authorList>
    </citation>
    <scope>NUCLEOTIDE SEQUENCE [LARGE SCALE GENOMIC DNA]</scope>
    <source>
        <strain evidence="4">Kuenenia_mbr1_ru-nijmegen</strain>
    </source>
</reference>
<keyword evidence="1" id="KW-0472">Membrane</keyword>